<protein>
    <submittedName>
        <fullName evidence="2">GNAT family protein</fullName>
    </submittedName>
</protein>
<dbReference type="EMBL" id="JAUBDJ010000003">
    <property type="protein sequence ID" value="MDW0116806.1"/>
    <property type="molecule type" value="Genomic_DNA"/>
</dbReference>
<gene>
    <name evidence="2" type="ORF">QTL97_07670</name>
</gene>
<reference evidence="2 3" key="1">
    <citation type="submission" date="2023-06" db="EMBL/GenBank/DDBJ databases">
        <title>Sporosarcina sp. nov., isolated from Korean traditional fermented seafood 'Jeotgal'.</title>
        <authorList>
            <person name="Yang A.I."/>
            <person name="Shin N.-R."/>
        </authorList>
    </citation>
    <scope>NUCLEOTIDE SEQUENCE [LARGE SCALE GENOMIC DNA]</scope>
    <source>
        <strain evidence="2 3">KCTC43456</strain>
    </source>
</reference>
<accession>A0AAW9A5T9</accession>
<dbReference type="PROSITE" id="PS51186">
    <property type="entry name" value="GNAT"/>
    <property type="match status" value="1"/>
</dbReference>
<evidence type="ECO:0000313" key="2">
    <source>
        <dbReference type="EMBL" id="MDW0116806.1"/>
    </source>
</evidence>
<dbReference type="GO" id="GO:0016747">
    <property type="term" value="F:acyltransferase activity, transferring groups other than amino-acyl groups"/>
    <property type="evidence" value="ECO:0007669"/>
    <property type="project" value="InterPro"/>
</dbReference>
<evidence type="ECO:0000313" key="3">
    <source>
        <dbReference type="Proteomes" id="UP001271648"/>
    </source>
</evidence>
<dbReference type="Gene3D" id="3.40.630.30">
    <property type="match status" value="1"/>
</dbReference>
<sequence>MESGRTVLNVKTYWSVNKMIELRHKPLLKGEKVFLRPFSTEDFPYIEECLQDPEVLKLTGSKSDFDREFTRNWYETRNEQTDRLDLAIVDPAQDVLVGEAVINLYDEDNHSMNFRILIGPRGRNRGLGTEATQLIIDFIFRNTTLHELTLSVFDFNPRAKHVYEKVGFVPVSVDENNLEYEGEWIDSINMKLTRESWLSKG</sequence>
<name>A0AAW9A5T9_9BACL</name>
<organism evidence="2 3">
    <name type="scientific">Sporosarcina thermotolerans</name>
    <dbReference type="NCBI Taxonomy" id="633404"/>
    <lineage>
        <taxon>Bacteria</taxon>
        <taxon>Bacillati</taxon>
        <taxon>Bacillota</taxon>
        <taxon>Bacilli</taxon>
        <taxon>Bacillales</taxon>
        <taxon>Caryophanaceae</taxon>
        <taxon>Sporosarcina</taxon>
    </lineage>
</organism>
<dbReference type="RefSeq" id="WP_283733686.1">
    <property type="nucleotide sequence ID" value="NZ_CP125968.1"/>
</dbReference>
<dbReference type="PANTHER" id="PTHR43415">
    <property type="entry name" value="SPERMIDINE N(1)-ACETYLTRANSFERASE"/>
    <property type="match status" value="1"/>
</dbReference>
<dbReference type="Pfam" id="PF13302">
    <property type="entry name" value="Acetyltransf_3"/>
    <property type="match status" value="1"/>
</dbReference>
<proteinExistence type="predicted"/>
<dbReference type="InterPro" id="IPR000182">
    <property type="entry name" value="GNAT_dom"/>
</dbReference>
<dbReference type="PANTHER" id="PTHR43415:SF3">
    <property type="entry name" value="GNAT-FAMILY ACETYLTRANSFERASE"/>
    <property type="match status" value="1"/>
</dbReference>
<dbReference type="SUPFAM" id="SSF55729">
    <property type="entry name" value="Acyl-CoA N-acyltransferases (Nat)"/>
    <property type="match status" value="1"/>
</dbReference>
<dbReference type="AlphaFoldDB" id="A0AAW9A5T9"/>
<keyword evidence="3" id="KW-1185">Reference proteome</keyword>
<comment type="caution">
    <text evidence="2">The sequence shown here is derived from an EMBL/GenBank/DDBJ whole genome shotgun (WGS) entry which is preliminary data.</text>
</comment>
<dbReference type="InterPro" id="IPR016181">
    <property type="entry name" value="Acyl_CoA_acyltransferase"/>
</dbReference>
<evidence type="ECO:0000259" key="1">
    <source>
        <dbReference type="PROSITE" id="PS51186"/>
    </source>
</evidence>
<feature type="domain" description="N-acetyltransferase" evidence="1">
    <location>
        <begin position="33"/>
        <end position="195"/>
    </location>
</feature>
<dbReference type="Proteomes" id="UP001271648">
    <property type="component" value="Unassembled WGS sequence"/>
</dbReference>